<feature type="region of interest" description="Disordered" evidence="1">
    <location>
        <begin position="1"/>
        <end position="41"/>
    </location>
</feature>
<gene>
    <name evidence="2" type="ORF">GSLYS_00020134001</name>
</gene>
<organism evidence="2 3">
    <name type="scientific">Lymnaea stagnalis</name>
    <name type="common">Great pond snail</name>
    <name type="synonym">Helix stagnalis</name>
    <dbReference type="NCBI Taxonomy" id="6523"/>
    <lineage>
        <taxon>Eukaryota</taxon>
        <taxon>Metazoa</taxon>
        <taxon>Spiralia</taxon>
        <taxon>Lophotrochozoa</taxon>
        <taxon>Mollusca</taxon>
        <taxon>Gastropoda</taxon>
        <taxon>Heterobranchia</taxon>
        <taxon>Euthyneura</taxon>
        <taxon>Panpulmonata</taxon>
        <taxon>Hygrophila</taxon>
        <taxon>Lymnaeoidea</taxon>
        <taxon>Lymnaeidae</taxon>
        <taxon>Lymnaea</taxon>
    </lineage>
</organism>
<dbReference type="AlphaFoldDB" id="A0AAV2IM18"/>
<feature type="non-terminal residue" evidence="2">
    <location>
        <position position="150"/>
    </location>
</feature>
<sequence>MIFLQHLNKKSGKCERKNQDRVPVSSLSGNNKPMHGAQGLEPPAMEISAALLDNVLDKVKQEVKSVEKKQQEQTERGYVLQAQMEEFFKANREMQEKLKEQTEKNRMEQVEKEQREHMEQLIKEREHVQKLERKQTRIEEEIVRKQMEDN</sequence>
<keyword evidence="3" id="KW-1185">Reference proteome</keyword>
<protein>
    <submittedName>
        <fullName evidence="2">Uncharacterized protein</fullName>
    </submittedName>
</protein>
<evidence type="ECO:0000313" key="3">
    <source>
        <dbReference type="Proteomes" id="UP001497497"/>
    </source>
</evidence>
<feature type="region of interest" description="Disordered" evidence="1">
    <location>
        <begin position="98"/>
        <end position="117"/>
    </location>
</feature>
<proteinExistence type="predicted"/>
<reference evidence="2 3" key="1">
    <citation type="submission" date="2024-04" db="EMBL/GenBank/DDBJ databases">
        <authorList>
            <consortium name="Genoscope - CEA"/>
            <person name="William W."/>
        </authorList>
    </citation>
    <scope>NUCLEOTIDE SEQUENCE [LARGE SCALE GENOMIC DNA]</scope>
</reference>
<evidence type="ECO:0000256" key="1">
    <source>
        <dbReference type="SAM" id="MobiDB-lite"/>
    </source>
</evidence>
<dbReference type="Proteomes" id="UP001497497">
    <property type="component" value="Unassembled WGS sequence"/>
</dbReference>
<comment type="caution">
    <text evidence="2">The sequence shown here is derived from an EMBL/GenBank/DDBJ whole genome shotgun (WGS) entry which is preliminary data.</text>
</comment>
<accession>A0AAV2IM18</accession>
<evidence type="ECO:0000313" key="2">
    <source>
        <dbReference type="EMBL" id="CAL1546757.1"/>
    </source>
</evidence>
<name>A0AAV2IM18_LYMST</name>
<dbReference type="EMBL" id="CAXITT010000851">
    <property type="protein sequence ID" value="CAL1546757.1"/>
    <property type="molecule type" value="Genomic_DNA"/>
</dbReference>